<protein>
    <submittedName>
        <fullName evidence="1">Uncharacterized protein</fullName>
    </submittedName>
</protein>
<dbReference type="AlphaFoldDB" id="A0A4P8L1A1"/>
<proteinExistence type="predicted"/>
<dbReference type="EMBL" id="CP040098">
    <property type="protein sequence ID" value="QCQ21608.1"/>
    <property type="molecule type" value="Genomic_DNA"/>
</dbReference>
<dbReference type="RefSeq" id="WP_137423577.1">
    <property type="nucleotide sequence ID" value="NZ_CP040098.1"/>
</dbReference>
<gene>
    <name evidence="1" type="ORF">FDQ92_05105</name>
</gene>
<reference evidence="1 2" key="2">
    <citation type="submission" date="2019-05" db="EMBL/GenBank/DDBJ databases">
        <authorList>
            <person name="Suflita J.M."/>
            <person name="Marks C.R."/>
        </authorList>
    </citation>
    <scope>NUCLEOTIDE SEQUENCE [LARGE SCALE GENOMIC DNA]</scope>
    <source>
        <strain evidence="1 2">ALDC</strain>
    </source>
</reference>
<dbReference type="Proteomes" id="UP000298602">
    <property type="component" value="Chromosome"/>
</dbReference>
<reference evidence="1 2" key="1">
    <citation type="submission" date="2019-05" db="EMBL/GenBank/DDBJ databases">
        <title>The Complete Genome Sequence of the n-alkane-degrading Desulfoglaeba alkanexedens ALDC reveals multiple alkylsuccinate synthase gene clusters.</title>
        <authorList>
            <person name="Callaghan A.V."/>
            <person name="Davidova I.A."/>
            <person name="Duncan K.E."/>
            <person name="Morris B."/>
            <person name="McInerney M.J."/>
        </authorList>
    </citation>
    <scope>NUCLEOTIDE SEQUENCE [LARGE SCALE GENOMIC DNA]</scope>
    <source>
        <strain evidence="1 2">ALDC</strain>
    </source>
</reference>
<evidence type="ECO:0000313" key="2">
    <source>
        <dbReference type="Proteomes" id="UP000298602"/>
    </source>
</evidence>
<dbReference type="OrthoDB" id="2967067at2"/>
<accession>A0A4P8L1A1</accession>
<organism evidence="1 2">
    <name type="scientific">Desulfoglaeba alkanexedens ALDC</name>
    <dbReference type="NCBI Taxonomy" id="980445"/>
    <lineage>
        <taxon>Bacteria</taxon>
        <taxon>Pseudomonadati</taxon>
        <taxon>Thermodesulfobacteriota</taxon>
        <taxon>Syntrophobacteria</taxon>
        <taxon>Syntrophobacterales</taxon>
        <taxon>Syntrophobacteraceae</taxon>
        <taxon>Desulfoglaeba</taxon>
    </lineage>
</organism>
<dbReference type="KEGG" id="dax:FDQ92_05105"/>
<evidence type="ECO:0000313" key="1">
    <source>
        <dbReference type="EMBL" id="QCQ21608.1"/>
    </source>
</evidence>
<sequence length="244" mass="28182">MIKMTGNIIPFPTIAQPNIEQTLDKFLEEQRRRLKRRTYQRYEEVVTLFATSLNLYGYQELPTNGEQTFYRRLADYKELAFCTIFGPDKIPSGVPTFLRYFIIHKVMASESLLRAAGRVTKKLMQWLAENGYARKEEARQAIELAAEASRELPAAERLARLLYDYAQTHAPRGWTDELDDYFTVEEVKPGVLVLSGLTTETDILEVKVPREVSDHCKVGWQINMLLGETRNGWRILETGNVYPI</sequence>
<keyword evidence="2" id="KW-1185">Reference proteome</keyword>
<name>A0A4P8L1A1_9BACT</name>